<dbReference type="Proteomes" id="UP000050497">
    <property type="component" value="Unassembled WGS sequence"/>
</dbReference>
<evidence type="ECO:0000313" key="2">
    <source>
        <dbReference type="Proteomes" id="UP000050497"/>
    </source>
</evidence>
<comment type="caution">
    <text evidence="1">The sequence shown here is derived from an EMBL/GenBank/DDBJ whole genome shotgun (WGS) entry which is preliminary data.</text>
</comment>
<evidence type="ECO:0000313" key="1">
    <source>
        <dbReference type="EMBL" id="KPQ08652.1"/>
    </source>
</evidence>
<name>A0A0P7X230_9HYPH</name>
<sequence>MAGYSCTLFQFSTAPRKTETLPKSEVIWSNPHTIFAIRNWQAIDPDRPGSSDRPARDRINGVYSQRDDQTSYTRIWVTQFEEVAYRGGC</sequence>
<reference evidence="1 2" key="1">
    <citation type="submission" date="2015-09" db="EMBL/GenBank/DDBJ databases">
        <title>Identification and resolution of microdiversity through metagenomic sequencing of parallel consortia.</title>
        <authorList>
            <person name="Nelson W.C."/>
            <person name="Romine M.F."/>
            <person name="Lindemann S.R."/>
        </authorList>
    </citation>
    <scope>NUCLEOTIDE SEQUENCE [LARGE SCALE GENOMIC DNA]</scope>
    <source>
        <strain evidence="1">HL-109</strain>
    </source>
</reference>
<proteinExistence type="predicted"/>
<accession>A0A0P7X230</accession>
<protein>
    <submittedName>
        <fullName evidence="1">Uncharacterized protein</fullName>
    </submittedName>
</protein>
<organism evidence="1 2">
    <name type="scientific">Saliniramus fredricksonii</name>
    <dbReference type="NCBI Taxonomy" id="1653334"/>
    <lineage>
        <taxon>Bacteria</taxon>
        <taxon>Pseudomonadati</taxon>
        <taxon>Pseudomonadota</taxon>
        <taxon>Alphaproteobacteria</taxon>
        <taxon>Hyphomicrobiales</taxon>
        <taxon>Salinarimonadaceae</taxon>
        <taxon>Saliniramus</taxon>
    </lineage>
</organism>
<gene>
    <name evidence="1" type="ORF">HLUCCO17_17525</name>
</gene>
<dbReference type="RefSeq" id="WP_131817817.1">
    <property type="nucleotide sequence ID" value="NZ_FMBM01000002.1"/>
</dbReference>
<dbReference type="EMBL" id="LJSX01000046">
    <property type="protein sequence ID" value="KPQ08652.1"/>
    <property type="molecule type" value="Genomic_DNA"/>
</dbReference>
<dbReference type="AlphaFoldDB" id="A0A0P7X230"/>